<dbReference type="CDD" id="cd00603">
    <property type="entry name" value="IPT_PCSR"/>
    <property type="match status" value="13"/>
</dbReference>
<feature type="domain" description="IPT/TIG" evidence="4">
    <location>
        <begin position="915"/>
        <end position="1000"/>
    </location>
</feature>
<feature type="domain" description="IPT/TIG" evidence="4">
    <location>
        <begin position="1434"/>
        <end position="1516"/>
    </location>
</feature>
<feature type="domain" description="IPT/TIG" evidence="4">
    <location>
        <begin position="228"/>
        <end position="311"/>
    </location>
</feature>
<feature type="transmembrane region" description="Helical" evidence="3">
    <location>
        <begin position="4461"/>
        <end position="4486"/>
    </location>
</feature>
<feature type="domain" description="IPT/TIG" evidence="4">
    <location>
        <begin position="2111"/>
        <end position="2191"/>
    </location>
</feature>
<dbReference type="InterPro" id="IPR017868">
    <property type="entry name" value="Filamin/ABP280_repeat-like"/>
</dbReference>
<proteinExistence type="predicted"/>
<feature type="domain" description="IPT/TIG" evidence="4">
    <location>
        <begin position="2780"/>
        <end position="2860"/>
    </location>
</feature>
<feature type="compositionally biased region" description="Low complexity" evidence="2">
    <location>
        <begin position="4426"/>
        <end position="4453"/>
    </location>
</feature>
<evidence type="ECO:0000256" key="1">
    <source>
        <dbReference type="ARBA" id="ARBA00022729"/>
    </source>
</evidence>
<keyword evidence="1" id="KW-0732">Signal</keyword>
<feature type="domain" description="IPT/TIG" evidence="4">
    <location>
        <begin position="1945"/>
        <end position="2028"/>
    </location>
</feature>
<gene>
    <name evidence="5" type="ORF">KIH74_17115</name>
</gene>
<feature type="domain" description="IPT/TIG" evidence="4">
    <location>
        <begin position="3028"/>
        <end position="3108"/>
    </location>
</feature>
<feature type="domain" description="IPT/TIG" evidence="4">
    <location>
        <begin position="1862"/>
        <end position="1943"/>
    </location>
</feature>
<dbReference type="Gene3D" id="2.60.40.10">
    <property type="entry name" value="Immunoglobulins"/>
    <property type="match status" value="47"/>
</dbReference>
<feature type="domain" description="IPT/TIG" evidence="4">
    <location>
        <begin position="2529"/>
        <end position="2612"/>
    </location>
</feature>
<evidence type="ECO:0000313" key="5">
    <source>
        <dbReference type="EMBL" id="MBT0770667.1"/>
    </source>
</evidence>
<feature type="domain" description="IPT/TIG" evidence="4">
    <location>
        <begin position="485"/>
        <end position="569"/>
    </location>
</feature>
<feature type="compositionally biased region" description="Gly residues" evidence="2">
    <location>
        <begin position="4354"/>
        <end position="4379"/>
    </location>
</feature>
<dbReference type="InterPro" id="IPR013783">
    <property type="entry name" value="Ig-like_fold"/>
</dbReference>
<feature type="region of interest" description="Disordered" evidence="2">
    <location>
        <begin position="4304"/>
        <end position="4453"/>
    </location>
</feature>
<feature type="domain" description="IPT/TIG" evidence="4">
    <location>
        <begin position="1262"/>
        <end position="1346"/>
    </location>
</feature>
<feature type="domain" description="IPT/TIG" evidence="4">
    <location>
        <begin position="1173"/>
        <end position="1260"/>
    </location>
</feature>
<keyword evidence="3" id="KW-0812">Transmembrane</keyword>
<feature type="domain" description="IPT/TIG" evidence="4">
    <location>
        <begin position="3110"/>
        <end position="3191"/>
    </location>
</feature>
<feature type="domain" description="IPT/TIG" evidence="4">
    <location>
        <begin position="1091"/>
        <end position="1171"/>
    </location>
</feature>
<dbReference type="PANTHER" id="PTHR46769">
    <property type="entry name" value="POLYCYSTIC KIDNEY AND HEPATIC DISEASE 1 (AUTOSOMAL RECESSIVE)-LIKE 1"/>
    <property type="match status" value="1"/>
</dbReference>
<feature type="domain" description="IPT/TIG" evidence="4">
    <location>
        <begin position="2193"/>
        <end position="2277"/>
    </location>
</feature>
<dbReference type="InterPro" id="IPR014756">
    <property type="entry name" value="Ig_E-set"/>
</dbReference>
<dbReference type="PANTHER" id="PTHR46769:SF2">
    <property type="entry name" value="FIBROCYSTIN-L ISOFORM 2 PRECURSOR-RELATED"/>
    <property type="match status" value="1"/>
</dbReference>
<feature type="domain" description="IPT/TIG" evidence="4">
    <location>
        <begin position="1348"/>
        <end position="1432"/>
    </location>
</feature>
<feature type="domain" description="IPT/TIG" evidence="4">
    <location>
        <begin position="2279"/>
        <end position="2360"/>
    </location>
</feature>
<accession>A0ABS5THV2</accession>
<feature type="domain" description="IPT/TIG" evidence="4">
    <location>
        <begin position="1518"/>
        <end position="1606"/>
    </location>
</feature>
<feature type="domain" description="IPT/TIG" evidence="4">
    <location>
        <begin position="3701"/>
        <end position="3780"/>
    </location>
</feature>
<dbReference type="SMART" id="SM00429">
    <property type="entry name" value="IPT"/>
    <property type="match status" value="47"/>
</dbReference>
<dbReference type="PROSITE" id="PS50194">
    <property type="entry name" value="FILAMIN_REPEAT"/>
    <property type="match status" value="2"/>
</dbReference>
<evidence type="ECO:0000256" key="3">
    <source>
        <dbReference type="SAM" id="Phobius"/>
    </source>
</evidence>
<evidence type="ECO:0000259" key="4">
    <source>
        <dbReference type="SMART" id="SM00429"/>
    </source>
</evidence>
<dbReference type="CDD" id="cd00102">
    <property type="entry name" value="IPT"/>
    <property type="match status" value="24"/>
</dbReference>
<feature type="domain" description="IPT/TIG" evidence="4">
    <location>
        <begin position="2447"/>
        <end position="2527"/>
    </location>
</feature>
<evidence type="ECO:0000313" key="6">
    <source>
        <dbReference type="Proteomes" id="UP001197247"/>
    </source>
</evidence>
<feature type="domain" description="IPT/TIG" evidence="4">
    <location>
        <begin position="743"/>
        <end position="827"/>
    </location>
</feature>
<feature type="domain" description="IPT/TIG" evidence="4">
    <location>
        <begin position="2943"/>
        <end position="3026"/>
    </location>
</feature>
<feature type="domain" description="IPT/TIG" evidence="4">
    <location>
        <begin position="2614"/>
        <end position="2694"/>
    </location>
</feature>
<feature type="domain" description="IPT/TIG" evidence="4">
    <location>
        <begin position="399"/>
        <end position="483"/>
    </location>
</feature>
<dbReference type="Proteomes" id="UP001197247">
    <property type="component" value="Unassembled WGS sequence"/>
</dbReference>
<feature type="compositionally biased region" description="Polar residues" evidence="2">
    <location>
        <begin position="4412"/>
        <end position="4424"/>
    </location>
</feature>
<feature type="domain" description="IPT/TIG" evidence="4">
    <location>
        <begin position="2696"/>
        <end position="2778"/>
    </location>
</feature>
<feature type="domain" description="IPT/TIG" evidence="4">
    <location>
        <begin position="3865"/>
        <end position="3946"/>
    </location>
</feature>
<dbReference type="RefSeq" id="WP_214156950.1">
    <property type="nucleotide sequence ID" value="NZ_JAHBAY010000006.1"/>
</dbReference>
<protein>
    <submittedName>
        <fullName evidence="5">IPT/TIG domain-containing protein</fullName>
    </submittedName>
</protein>
<feature type="compositionally biased region" description="Gly residues" evidence="2">
    <location>
        <begin position="4307"/>
        <end position="4344"/>
    </location>
</feature>
<feature type="domain" description="IPT/TIG" evidence="4">
    <location>
        <begin position="3948"/>
        <end position="4026"/>
    </location>
</feature>
<feature type="domain" description="IPT/TIG" evidence="4">
    <location>
        <begin position="1002"/>
        <end position="1089"/>
    </location>
</feature>
<feature type="domain" description="IPT/TIG" evidence="4">
    <location>
        <begin position="1608"/>
        <end position="1691"/>
    </location>
</feature>
<organism evidence="5 6">
    <name type="scientific">Kineosporia corallincola</name>
    <dbReference type="NCBI Taxonomy" id="2835133"/>
    <lineage>
        <taxon>Bacteria</taxon>
        <taxon>Bacillati</taxon>
        <taxon>Actinomycetota</taxon>
        <taxon>Actinomycetes</taxon>
        <taxon>Kineosporiales</taxon>
        <taxon>Kineosporiaceae</taxon>
        <taxon>Kineosporia</taxon>
    </lineage>
</organism>
<feature type="domain" description="IPT/TIG" evidence="4">
    <location>
        <begin position="3532"/>
        <end position="3614"/>
    </location>
</feature>
<dbReference type="InterPro" id="IPR052387">
    <property type="entry name" value="Fibrocystin"/>
</dbReference>
<feature type="domain" description="IPT/TIG" evidence="4">
    <location>
        <begin position="1693"/>
        <end position="1775"/>
    </location>
</feature>
<sequence length="4505" mass="427533">MRSSRSSGSAAAWLVRGLIVVVLAWVLVPIAASTSQAAFTGSTVMASAYGGRDVTGGTTYAQSAYPTPPTASNASVVLGLITLGAMNSAATADPLADTATSSADAGGLAVKVGVVEVLSLADAHAQCYATPTGVTGAAQAGGLKLLGLALNNIPAVIPANYTIQQTNLIGQNTGYIVLNEQITYPTTGGQYQLEVNGAHIVNKTAGTNTVTSELILAHAECGSTAPITPTITSVSPNQGPETGGTTVTVTGTNFLAVTAVKFGTANPTSYTVDSLTQITAVAPAGTGAADLKVTNVAGTNANTAADDYTYVPKPTVTQVSPASGPTSGGTTVVITGTNFTNVTAVRFGATAASSFVRNSATQITAVAPVRAAGQIDVTVTAIGGTSDAVTADQYTYVAPPTVTNVSPSSGPLAAGTSVTITGSGFTGASAVRFGATNAVGYTVNGATQITAVAPAGGAGTVDVTVTTVGGTSATSASDQYTYVAAPTVTAVSPVSGPTTAGTSVVITGTNLTGASAVRFGANPATSVTVNSATQITATAPAGGAGTVDVTVTTVGGTSATSSADQYTYVTGPVVTAVSPARGPLAGGTTVVVTGTGFTAASSVRFGASNATSYVVNSAFQITAVAPAGAAGTVDVTVTTVGGTSATSTADQYVYVAAPTVTGLAPAAGPIAGGTSVTVTGTGFTGATSVAFGGVSTTSFTVSGDTQLVVTAPAQAVGTVDVVVTAPGGTSATSSADRFTYYAVPTVTAVSPASGPTGAGTVVVITGTGFTGASGVRFGANPATSFTVNSGTQITATAPAGSVGTVDVTVTTPGGTSAPTSADQFTYVGPPVVSAVSPARGPLGGGQSVVITGAGFTGATTVRFGASNAASYVVNSATQITAVTPAGSAGTVDVTVTTVGGTSATSSSDQYSYVNAPTVSAISPSAGPVGGGTTVTVTGTGFTGATSVSFGGVPAAGVIAVSSDTSITAVAPAHVAGPVDVTVTAPGGVSATVAADRFTYVDPPVVTGISPAGGPTAGSVSQVITITGTDFTGATAVTFDGYPPLAILGVTATQIQVRGVPPHATGPVHIQVTTPYGTSAQNPADVYTYQGPPTLTSVSPASGPLAGGGSTVLTGTGFSTATAVSFGPQNASYTVDSDTRITAVVPTGSAGPVNVTVMTAYGTSNASSYTYVAAPAVTSVSPASGPVTGSTLVTVNGTGFTGVTAVAFGGVAATGVTVSSDTLITAYSPAAPGGSAGPVDVTVTTVGGTSAAVAADLFTYVAAPVVTALTPSSGPAAGGTTVVITGTSFSAATAVTFGGTAAASFTVNSGTQITAVAPAHTAGTVDVSVTAIGGTSAPVTADRYTFVVAPGVTAVAPAAGPLAGGNPVVVTGTGFTGTSLVSFGATAAPSFTVDSPTQITAVAPAGPAGVADVRVTTVGGTSAVVPADRYTYQAVPVVTGLSPDHGPVAGGTLVAVTGSGFSGATSVTFGGVPASGVIAVSNDGQIVATAPAHVEGVVDVVVTAPGGVSSGFAFRYVGAPTVTGTTPVNGPVVGGTTVVVTGTGFTTVTGPTAVQFGGNNAASYTVDSDTRITAVTPAHAAGPVGVTVTTGDGGTSAVTASDTFTYIGVPGVTAISPGSGPTAGGTVVTITGTGLSTATSVRFGGVSAGFTVNSDTQVTATAPAGAAGLADVTVTTVGGTSATSAAGRFRYVGTPTVSGIAPAAGPVAGGTQVVITGGQFHGVTGVTFGGSAATFTVDSPTQVTASAPAHAAGAVDVRVATADGGISAAGTVFTYVADPVVTGLAPTSGPVAGGTTVVISGSGFSGATDVRFGSVAASFVVNGGTQITAVAPAQGVGTVDVTVTGPFATSATSPADRFSYAAPPVIASVSPGSGPLAGGNQITLSGSGFTLTSAVTLGGVAGSVQFVSPTQLTVTVPPGGAGPVDVVVTTPYGQDQLTGGYRYRAAPSVTSVVPGAGPQSGGTTVVITGTGFTDATAVRFGATPATLFTVSSDTSITATAPSGAGTVDVTVTGPGGTSATSGADRYRYAVVPVIASLAPGFGPVAGGTSVTVTGTGFTGATALTLGGVPVAFAVVDDSTVTFTAPGGSGDVTLTVTTPGGTSGPAGFTYADAPAITVITPGAGPVTGGNTVTVDGTGFTTGSTVTFGGVPAASLQYVSGTRLRAVAPAGTGTQNIVVTTPYGTSPGEPYRYVAEPVVNVVQPGAGPLGGGTTVTLTGTGFTDVTAVRFGTTPATSFTVNGDTSITAVAPAHAAGSVDVTVTSPGGTSATSAADRFSYLVAPVLTSLAPSSGPVGGGSTVVLTGTGFTPDSAVTFGGVAAGSVQYVSPTQLQVVTPAGAAAGPVLVRVSTPGGSDSGLFTYRQAPSVGGIQPVTGPEAGGTTVTITGTDLSGATAVSFGGTPAAAFTVSSDSRIVATAPAGTGTVHVRVTGPGGTSATSSDDEYRYAPAPSVSGLSPTSGPAAGGTTLALIGSGFTGAGSVTIGGVAVPFVVDRDASITLTTPPAAAGNADVVVTTPGGTSAPMPFLYVDPPVVSALSPDAGPLGGGTAVTVTGSGFTAASTVSFGGVAAASVQYVSPVKLVAVSPSRGSAGVVGVVVASEYGSSVAGTVFTYTMAPTVTSLSPGAGPLAGGTTVTIGGSGLTGASAVTFDGVAAASFVVNGDASVTAVTPAGSVGNAVVRVTTVGGSDTGVFRYANVPAVSSVSPVEGPEAGGTVVTIDGSGFTGATAVTFGSSAAGFTVSSDTRITATAPAGTATVDVLVTAPGGTSAGGPGSRFRYAPVPVVGQLSPASGPVVGGTVVTLTGSGFSGTSGVTVGGAPVSFTVVDGSTITVTMPAGSAGTAPVVVTTPGGDSVAVQFTYVDQPVLSAVSPSVGPLSGGATVTVSGTGLTGASAVTFDGVPASFVVNGDTSITAVTPPGVAGAAVVRVTTVGGSATTGFTYADEPAVTQVQPGTGPVAGATPVVIDGSGFTGATVVRFGIVTAVFTVTSDTRITATAPAQAAGTVDVTVTTPGGTSAVSPAGRYRYAAVPTAGTVGPDTGPLGGGTAVTLSGSGFTGATGVTIDGVPVPFTVNDDSTITFTTPTGTAGAVDIVVTTPGGSSVPVRFTYVNAPAITAVSPDEGPIAGGTLVTLTGTGFGGATAVEFDGVPANGFVVNSATEIQARTPAHAAGGVGVNVTAPGGVSNNGTFTYRAAPVIASLSPGSGPVAGGTAVTVTGSGFTGAGNVTIDGNPVAHTVVDDSTVTFTTPSGQAGTVTVAISTAGGSAGTGFTYADAPAVTALSPAAGPLAGGTAVTITGTGFTLASTVRFGADPAASVQFTGPTELIAVSPTATGPGVVDVVVATGYGDSGTSGTENDFEYTDSALITGVNPGSGPLGGGNAVTVSGSGFVGITDVTFGGLPAPSFTVNSATELTAVVPAHGTGAVDVRITGTGGTSPITPAGRYTYLDAPTVSSLAPDAGPVAGGTTITVTGTGFTTGSVVTFGGNPSGTVQFVSGNQLTVTSPAHPAGVVDVVVTTPGGSSAAGHTFEYLTAPVVSGLTPSTGPVSGGTPVSISGSGFTPTSTVTFGAQPASSVTFVSVNRVDAVSPATVAAGPVDVVVTTGGGQSAPDPFTYRARPVVNVVQPGSGPVAGGTPVAITGTGFTAATQVWFGTDAATAFSVDSDTRITATSPAGSGVVDVTVRTPGGTSDLSVADRFTYRPAPQITGLAPASGPAAGGTVVILTGSGFTGATEVAVGGVPVPFTVNGDGGITLTVPAGAVGPESVRVTTPGGAASTGYEYLNTPGITGVSPSSGPVTGGTTVTLRGSGFAGATAVTFGSVAAASFTVDAPDRITAVAPAHAAGPVGLTVTTPAGTSAAEPYTYLAPPVVTGVAPVSGPVAGGTTVMIRGTGLAGASDVTFEGVAAASFVVVDPQTVTAVTPPNPAGPADVVVTTPGGGSAPGRFTYVPVPLVVTLDPSAGPTEGGTVLTVGGSGLAGGTVTVDGVPVTPDSASDTAIVIRTPAHPAGPVDVVVTTVGGTSRGTFTYVAPRSAPVLSSVTPASGPEAGGTTVTLTGVRLTGATSVLFGTVGASFTVVDDATITATVPAGSAGPVPVSVITPDGTSSGTVTYVYVAQAVAPTVTAVTPAVGPVAGGTRVTVTGSGFDGRTTVTFDGVPGTGIELGAATAGFRMGDGVPDAIRAAASTSLTVLTPAHAEGPAEVVVGNTAGSDTAPDDFTYVPVLGEATISMQVEVNTTTAVAPQGSLYAGLEVASCSAPTRGDTSVGTGAAFCRYSAPGTVGQDAFTMQVVDVLGQRTAQDVRVTVIDSGQGGEGTGGGGGNEGDGGGDGGTGGEGSGTGGGGGNDTDGGTEDDTGRGGGGGTGSGGGGGGDTGKGNPGHGNQGDDQGDDGGSHGTGGSGGNDERGDDGKGGGVSTSTPTPSGQASARPSGGPSVTPAASPSTPSTPSTSSSPGAGQDEVTPVYLLPLLAGLAGLLLLVALLWLGWWWFLAARRRRRQEDEDQPASSR</sequence>
<feature type="domain" description="IPT/TIG" evidence="4">
    <location>
        <begin position="3616"/>
        <end position="3699"/>
    </location>
</feature>
<feature type="domain" description="IPT/TIG" evidence="4">
    <location>
        <begin position="571"/>
        <end position="655"/>
    </location>
</feature>
<keyword evidence="3" id="KW-0472">Membrane</keyword>
<feature type="domain" description="IPT/TIG" evidence="4">
    <location>
        <begin position="3274"/>
        <end position="3360"/>
    </location>
</feature>
<feature type="domain" description="IPT/TIG" evidence="4">
    <location>
        <begin position="2030"/>
        <end position="2109"/>
    </location>
</feature>
<feature type="domain" description="IPT/TIG" evidence="4">
    <location>
        <begin position="4117"/>
        <end position="4218"/>
    </location>
</feature>
<feature type="domain" description="IPT/TIG" evidence="4">
    <location>
        <begin position="3362"/>
        <end position="3446"/>
    </location>
</feature>
<feature type="domain" description="IPT/TIG" evidence="4">
    <location>
        <begin position="3193"/>
        <end position="3272"/>
    </location>
</feature>
<feature type="domain" description="IPT/TIG" evidence="4">
    <location>
        <begin position="1777"/>
        <end position="1860"/>
    </location>
</feature>
<reference evidence="5 6" key="1">
    <citation type="submission" date="2021-05" db="EMBL/GenBank/DDBJ databases">
        <title>Kineosporia and Streptomyces sp. nov. two new marine actinobacteria isolated from Coral.</title>
        <authorList>
            <person name="Buangrab K."/>
            <person name="Sutthacheep M."/>
            <person name="Yeemin T."/>
            <person name="Harunari E."/>
            <person name="Igarashi Y."/>
            <person name="Kanchanasin P."/>
            <person name="Tanasupawat S."/>
            <person name="Phongsopitanun W."/>
        </authorList>
    </citation>
    <scope>NUCLEOTIDE SEQUENCE [LARGE SCALE GENOMIC DNA]</scope>
    <source>
        <strain evidence="5 6">J2-2</strain>
    </source>
</reference>
<feature type="domain" description="IPT/TIG" evidence="4">
    <location>
        <begin position="4031"/>
        <end position="4112"/>
    </location>
</feature>
<feature type="domain" description="IPT/TIG" evidence="4">
    <location>
        <begin position="2362"/>
        <end position="2445"/>
    </location>
</feature>
<dbReference type="EMBL" id="JAHBAY010000006">
    <property type="protein sequence ID" value="MBT0770667.1"/>
    <property type="molecule type" value="Genomic_DNA"/>
</dbReference>
<name>A0ABS5THV2_9ACTN</name>
<dbReference type="Pfam" id="PF01833">
    <property type="entry name" value="TIG"/>
    <property type="match status" value="47"/>
</dbReference>
<feature type="domain" description="IPT/TIG" evidence="4">
    <location>
        <begin position="313"/>
        <end position="397"/>
    </location>
</feature>
<evidence type="ECO:0000256" key="2">
    <source>
        <dbReference type="SAM" id="MobiDB-lite"/>
    </source>
</evidence>
<dbReference type="InterPro" id="IPR002909">
    <property type="entry name" value="IPT_dom"/>
</dbReference>
<feature type="domain" description="IPT/TIG" evidence="4">
    <location>
        <begin position="2862"/>
        <end position="2941"/>
    </location>
</feature>
<keyword evidence="3" id="KW-1133">Transmembrane helix</keyword>
<feature type="domain" description="IPT/TIG" evidence="4">
    <location>
        <begin position="829"/>
        <end position="913"/>
    </location>
</feature>
<feature type="domain" description="IPT/TIG" evidence="4">
    <location>
        <begin position="657"/>
        <end position="741"/>
    </location>
</feature>
<dbReference type="SUPFAM" id="SSF81296">
    <property type="entry name" value="E set domains"/>
    <property type="match status" value="47"/>
</dbReference>
<feature type="domain" description="IPT/TIG" evidence="4">
    <location>
        <begin position="3448"/>
        <end position="3530"/>
    </location>
</feature>
<keyword evidence="6" id="KW-1185">Reference proteome</keyword>
<comment type="caution">
    <text evidence="5">The sequence shown here is derived from an EMBL/GenBank/DDBJ whole genome shotgun (WGS) entry which is preliminary data.</text>
</comment>
<feature type="domain" description="IPT/TIG" evidence="4">
    <location>
        <begin position="3782"/>
        <end position="3863"/>
    </location>
</feature>